<dbReference type="Gene3D" id="3.40.930.10">
    <property type="entry name" value="Mannitol-specific EII, Chain A"/>
    <property type="match status" value="1"/>
</dbReference>
<keyword evidence="2" id="KW-0762">Sugar transport</keyword>
<dbReference type="AlphaFoldDB" id="A0A0B9H8M5"/>
<feature type="domain" description="PTS EIIA type-2" evidence="3">
    <location>
        <begin position="115"/>
        <end position="257"/>
    </location>
</feature>
<keyword evidence="1" id="KW-0597">Phosphoprotein</keyword>
<dbReference type="PANTHER" id="PTHR47738:SF1">
    <property type="entry name" value="NITROGEN REGULATORY PROTEIN"/>
    <property type="match status" value="1"/>
</dbReference>
<feature type="domain" description="HPr" evidence="4">
    <location>
        <begin position="1"/>
        <end position="91"/>
    </location>
</feature>
<dbReference type="InterPro" id="IPR035895">
    <property type="entry name" value="HPr-like_sf"/>
</dbReference>
<keyword evidence="2" id="KW-0813">Transport</keyword>
<sequence length="263" mass="29093">MIERRITFTLDDEGLPVWKLNRLKTLAGYFRSVVVIHNISQLRIANAEQAMRMMSLGCMPGDLCQLMIEGSDAELACMVLTDFVSEHCHLVCTAHRRLSQRESKAKIALPFAYELSQLPQLSQFTVSSLDKNDILTQISRQCAPGQPDKATCLLKQMQAREAVSSTAMGNGVALPHILTPDVEIPIVVLAPLAQPVEWGAKRGPVSCVVGLVLPAPPQREHLLAFSSFSKRLLEPDFCQLLTEHSRPEVLKAVVLDSLSLPFR</sequence>
<evidence type="ECO:0000259" key="3">
    <source>
        <dbReference type="PROSITE" id="PS51094"/>
    </source>
</evidence>
<dbReference type="EMBL" id="JWLZ01000019">
    <property type="protein sequence ID" value="KHT65232.1"/>
    <property type="molecule type" value="Genomic_DNA"/>
</dbReference>
<dbReference type="Pfam" id="PF00381">
    <property type="entry name" value="PTS-HPr"/>
    <property type="match status" value="1"/>
</dbReference>
<evidence type="ECO:0000259" key="4">
    <source>
        <dbReference type="PROSITE" id="PS51350"/>
    </source>
</evidence>
<dbReference type="Gene3D" id="3.30.1340.10">
    <property type="entry name" value="HPr-like"/>
    <property type="match status" value="1"/>
</dbReference>
<accession>A0A0B9H8M5</accession>
<gene>
    <name evidence="5" type="ORF">RJ45_02220</name>
</gene>
<dbReference type="InterPro" id="IPR000032">
    <property type="entry name" value="HPr-like"/>
</dbReference>
<name>A0A0B9H8M5_9GAMM</name>
<dbReference type="SUPFAM" id="SSF55594">
    <property type="entry name" value="HPr-like"/>
    <property type="match status" value="1"/>
</dbReference>
<dbReference type="Proteomes" id="UP000031278">
    <property type="component" value="Unassembled WGS sequence"/>
</dbReference>
<proteinExistence type="predicted"/>
<evidence type="ECO:0000313" key="5">
    <source>
        <dbReference type="EMBL" id="KHT65232.1"/>
    </source>
</evidence>
<evidence type="ECO:0000256" key="1">
    <source>
        <dbReference type="ARBA" id="ARBA00022553"/>
    </source>
</evidence>
<protein>
    <submittedName>
        <fullName evidence="5">Uncharacterized protein</fullName>
    </submittedName>
</protein>
<dbReference type="PIRSF" id="PIRSF029195">
    <property type="entry name" value="UCP029195_PTS_EIIA2"/>
    <property type="match status" value="1"/>
</dbReference>
<evidence type="ECO:0000256" key="2">
    <source>
        <dbReference type="ARBA" id="ARBA00022597"/>
    </source>
</evidence>
<reference evidence="5 6" key="1">
    <citation type="submission" date="2014-12" db="EMBL/GenBank/DDBJ databases">
        <title>Genome sequencing of Photobacterium gaetbulicola AD005a.</title>
        <authorList>
            <person name="Adrian T.G.S."/>
            <person name="Chan K.G."/>
        </authorList>
    </citation>
    <scope>NUCLEOTIDE SEQUENCE [LARGE SCALE GENOMIC DNA]</scope>
    <source>
        <strain evidence="5 6">AD005a</strain>
    </source>
</reference>
<comment type="caution">
    <text evidence="5">The sequence shown here is derived from an EMBL/GenBank/DDBJ whole genome shotgun (WGS) entry which is preliminary data.</text>
</comment>
<dbReference type="GO" id="GO:0030295">
    <property type="term" value="F:protein kinase activator activity"/>
    <property type="evidence" value="ECO:0007669"/>
    <property type="project" value="TreeGrafter"/>
</dbReference>
<dbReference type="SUPFAM" id="SSF55804">
    <property type="entry name" value="Phoshotransferase/anion transport protein"/>
    <property type="match status" value="1"/>
</dbReference>
<dbReference type="PROSITE" id="PS51094">
    <property type="entry name" value="PTS_EIIA_TYPE_2"/>
    <property type="match status" value="1"/>
</dbReference>
<dbReference type="PANTHER" id="PTHR47738">
    <property type="entry name" value="PTS SYSTEM FRUCTOSE-LIKE EIIA COMPONENT-RELATED"/>
    <property type="match status" value="1"/>
</dbReference>
<dbReference type="PROSITE" id="PS51350">
    <property type="entry name" value="PTS_HPR_DOM"/>
    <property type="match status" value="1"/>
</dbReference>
<dbReference type="InterPro" id="IPR016152">
    <property type="entry name" value="PTrfase/Anion_transptr"/>
</dbReference>
<dbReference type="InterPro" id="IPR016910">
    <property type="entry name" value="UCP029195_PTS_EIIA2"/>
</dbReference>
<dbReference type="InterPro" id="IPR051541">
    <property type="entry name" value="PTS_SugarTrans_NitroReg"/>
</dbReference>
<organism evidence="5 6">
    <name type="scientific">Photobacterium gaetbulicola</name>
    <dbReference type="NCBI Taxonomy" id="1295392"/>
    <lineage>
        <taxon>Bacteria</taxon>
        <taxon>Pseudomonadati</taxon>
        <taxon>Pseudomonadota</taxon>
        <taxon>Gammaproteobacteria</taxon>
        <taxon>Vibrionales</taxon>
        <taxon>Vibrionaceae</taxon>
        <taxon>Photobacterium</taxon>
    </lineage>
</organism>
<evidence type="ECO:0000313" key="6">
    <source>
        <dbReference type="Proteomes" id="UP000031278"/>
    </source>
</evidence>
<dbReference type="InterPro" id="IPR002178">
    <property type="entry name" value="PTS_EIIA_type-2_dom"/>
</dbReference>
<dbReference type="Pfam" id="PF00359">
    <property type="entry name" value="PTS_EIIA_2"/>
    <property type="match status" value="1"/>
</dbReference>